<dbReference type="PANTHER" id="PTHR10622:SF10">
    <property type="entry name" value="HET DOMAIN-CONTAINING PROTEIN"/>
    <property type="match status" value="1"/>
</dbReference>
<protein>
    <recommendedName>
        <fullName evidence="1">DUF8212 domain-containing protein</fullName>
    </recommendedName>
</protein>
<evidence type="ECO:0000313" key="3">
    <source>
        <dbReference type="Proteomes" id="UP000005446"/>
    </source>
</evidence>
<dbReference type="HOGENOM" id="CLU_2346878_0_0_1"/>
<proteinExistence type="predicted"/>
<evidence type="ECO:0000313" key="2">
    <source>
        <dbReference type="EMBL" id="EHL03867.1"/>
    </source>
</evidence>
<feature type="domain" description="DUF8212" evidence="1">
    <location>
        <begin position="17"/>
        <end position="39"/>
    </location>
</feature>
<organism evidence="2 3">
    <name type="scientific">Glarea lozoyensis (strain ATCC 74030 / MF5533)</name>
    <dbReference type="NCBI Taxonomy" id="1104152"/>
    <lineage>
        <taxon>Eukaryota</taxon>
        <taxon>Fungi</taxon>
        <taxon>Dikarya</taxon>
        <taxon>Ascomycota</taxon>
        <taxon>Pezizomycotina</taxon>
        <taxon>Leotiomycetes</taxon>
        <taxon>Helotiales</taxon>
        <taxon>Helotiaceae</taxon>
        <taxon>Glarea</taxon>
    </lineage>
</organism>
<name>H0ECC4_GLAL7</name>
<evidence type="ECO:0000259" key="1">
    <source>
        <dbReference type="Pfam" id="PF26640"/>
    </source>
</evidence>
<accession>H0ECC4</accession>
<dbReference type="EMBL" id="AGUE01000001">
    <property type="protein sequence ID" value="EHL03867.1"/>
    <property type="molecule type" value="Genomic_DNA"/>
</dbReference>
<dbReference type="AlphaFoldDB" id="H0ECC4"/>
<sequence>MGQFDVNMPILYGEGMKAFIRLQEEIMKTAFDHTLFVWNIPNDYPNGLLASSPERFRFCGNLTCIDYDEYAVLFANRDPQPEYALTNFGTRIQLPIE</sequence>
<reference evidence="2 3" key="1">
    <citation type="journal article" date="2012" name="Eukaryot. Cell">
        <title>Genome sequence of the fungus Glarea lozoyensis: the first genome sequence of a species from the Helotiaceae family.</title>
        <authorList>
            <person name="Youssar L."/>
            <person name="Gruening B.A."/>
            <person name="Erxleben A."/>
            <person name="Guenther S."/>
            <person name="Huettel W."/>
        </authorList>
    </citation>
    <scope>NUCLEOTIDE SEQUENCE [LARGE SCALE GENOMIC DNA]</scope>
    <source>
        <strain evidence="3">ATCC 74030 / MF5533</strain>
    </source>
</reference>
<dbReference type="InterPro" id="IPR058525">
    <property type="entry name" value="DUF8212"/>
</dbReference>
<keyword evidence="3" id="KW-1185">Reference proteome</keyword>
<dbReference type="InParanoid" id="H0ECC4"/>
<gene>
    <name evidence="2" type="ORF">M7I_0058</name>
</gene>
<dbReference type="Pfam" id="PF26640">
    <property type="entry name" value="DUF8212"/>
    <property type="match status" value="2"/>
</dbReference>
<dbReference type="Proteomes" id="UP000005446">
    <property type="component" value="Unassembled WGS sequence"/>
</dbReference>
<feature type="domain" description="DUF8212" evidence="1">
    <location>
        <begin position="45"/>
        <end position="96"/>
    </location>
</feature>
<dbReference type="PANTHER" id="PTHR10622">
    <property type="entry name" value="HET DOMAIN-CONTAINING PROTEIN"/>
    <property type="match status" value="1"/>
</dbReference>
<dbReference type="OrthoDB" id="3562304at2759"/>
<comment type="caution">
    <text evidence="2">The sequence shown here is derived from an EMBL/GenBank/DDBJ whole genome shotgun (WGS) entry which is preliminary data.</text>
</comment>